<protein>
    <recommendedName>
        <fullName evidence="1">UPF0276 protein N800_07005</fullName>
    </recommendedName>
</protein>
<dbReference type="InterPro" id="IPR007801">
    <property type="entry name" value="MbnB/TglH/ChrH"/>
</dbReference>
<dbReference type="AlphaFoldDB" id="A0A0A0ESZ1"/>
<evidence type="ECO:0000313" key="3">
    <source>
        <dbReference type="Proteomes" id="UP000029998"/>
    </source>
</evidence>
<name>A0A0A0ESZ1_9GAMM</name>
<dbReference type="RefSeq" id="WP_036138810.1">
    <property type="nucleotide sequence ID" value="NZ_AVPU01000023.1"/>
</dbReference>
<proteinExistence type="inferred from homology"/>
<comment type="similarity">
    <text evidence="1">Belongs to the UPF0276 family.</text>
</comment>
<organism evidence="2 3">
    <name type="scientific">Lysobacter daejeonensis GH1-9</name>
    <dbReference type="NCBI Taxonomy" id="1385517"/>
    <lineage>
        <taxon>Bacteria</taxon>
        <taxon>Pseudomonadati</taxon>
        <taxon>Pseudomonadota</taxon>
        <taxon>Gammaproteobacteria</taxon>
        <taxon>Lysobacterales</taxon>
        <taxon>Lysobacteraceae</taxon>
        <taxon>Aerolutibacter</taxon>
    </lineage>
</organism>
<reference evidence="2 3" key="1">
    <citation type="submission" date="2013-08" db="EMBL/GenBank/DDBJ databases">
        <title>Genome sequencing of Lysobacter.</title>
        <authorList>
            <person name="Zhang S."/>
            <person name="Wang G."/>
        </authorList>
    </citation>
    <scope>NUCLEOTIDE SEQUENCE [LARGE SCALE GENOMIC DNA]</scope>
    <source>
        <strain evidence="2 3">GH1-9</strain>
    </source>
</reference>
<dbReference type="EMBL" id="AVPU01000023">
    <property type="protein sequence ID" value="KGM53649.1"/>
    <property type="molecule type" value="Genomic_DNA"/>
</dbReference>
<dbReference type="OrthoDB" id="9763101at2"/>
<comment type="caution">
    <text evidence="2">The sequence shown here is derived from an EMBL/GenBank/DDBJ whole genome shotgun (WGS) entry which is preliminary data.</text>
</comment>
<dbReference type="Proteomes" id="UP000029998">
    <property type="component" value="Unassembled WGS sequence"/>
</dbReference>
<dbReference type="Gene3D" id="3.20.20.150">
    <property type="entry name" value="Divalent-metal-dependent TIM barrel enzymes"/>
    <property type="match status" value="1"/>
</dbReference>
<dbReference type="SUPFAM" id="SSF51658">
    <property type="entry name" value="Xylose isomerase-like"/>
    <property type="match status" value="1"/>
</dbReference>
<evidence type="ECO:0000256" key="1">
    <source>
        <dbReference type="HAMAP-Rule" id="MF_00697"/>
    </source>
</evidence>
<dbReference type="InterPro" id="IPR036237">
    <property type="entry name" value="Xyl_isomerase-like_sf"/>
</dbReference>
<sequence length="299" mass="32448">MNLPLRHPAAQCSPADAGLPARAGIGLKPQHFDDLLSDPAPPLFIEVHAENYMGAGGPSHAHLRALRERVALSVHGVGLSIGGHGPLDTTHLARLATLLARYQPAAFSEHLAWSTHDGRFFNDLLPLRYDTASLARICTHIDQVQDQLGRQLLLENPSTYLEFAGSTYSETDFLTSIVARTGCGLLLDINNVHVSCHNNRHDPIAYIAALPLAAVREIHLAGHAEDVDATGDRLLIDDHGAPVAEEVWELYRHTVAQTGAVATLIEWDTRVPAYSDLRDQARHADAILDQALTLAKVVA</sequence>
<dbReference type="PANTHER" id="PTHR42194">
    <property type="entry name" value="UPF0276 PROTEIN HI_1600"/>
    <property type="match status" value="1"/>
</dbReference>
<dbReference type="NCBIfam" id="NF003818">
    <property type="entry name" value="PRK05409.1"/>
    <property type="match status" value="1"/>
</dbReference>
<dbReference type="PANTHER" id="PTHR42194:SF1">
    <property type="entry name" value="UPF0276 PROTEIN HI_1600"/>
    <property type="match status" value="1"/>
</dbReference>
<gene>
    <name evidence="2" type="ORF">N800_07005</name>
</gene>
<evidence type="ECO:0000313" key="2">
    <source>
        <dbReference type="EMBL" id="KGM53649.1"/>
    </source>
</evidence>
<dbReference type="STRING" id="1385517.N800_07005"/>
<dbReference type="HAMAP" id="MF_00697">
    <property type="entry name" value="UPF0276"/>
    <property type="match status" value="1"/>
</dbReference>
<keyword evidence="3" id="KW-1185">Reference proteome</keyword>
<dbReference type="Pfam" id="PF05114">
    <property type="entry name" value="MbnB_TglH_ChrH"/>
    <property type="match status" value="1"/>
</dbReference>
<accession>A0A0A0ESZ1</accession>
<dbReference type="eggNOG" id="COG3220">
    <property type="taxonomic scope" value="Bacteria"/>
</dbReference>